<gene>
    <name evidence="3" type="ORF">JNB62_17800</name>
</gene>
<evidence type="ECO:0000256" key="1">
    <source>
        <dbReference type="SAM" id="SignalP"/>
    </source>
</evidence>
<dbReference type="PANTHER" id="PTHR37981">
    <property type="entry name" value="LIPASE 2"/>
    <property type="match status" value="1"/>
</dbReference>
<organism evidence="3 4">
    <name type="scientific">Microbacterium jejuense</name>
    <dbReference type="NCBI Taxonomy" id="1263637"/>
    <lineage>
        <taxon>Bacteria</taxon>
        <taxon>Bacillati</taxon>
        <taxon>Actinomycetota</taxon>
        <taxon>Actinomycetes</taxon>
        <taxon>Micrococcales</taxon>
        <taxon>Microbacteriaceae</taxon>
        <taxon>Microbacterium</taxon>
    </lineage>
</organism>
<dbReference type="Pfam" id="PF13472">
    <property type="entry name" value="Lipase_GDSL_2"/>
    <property type="match status" value="1"/>
</dbReference>
<evidence type="ECO:0000259" key="2">
    <source>
        <dbReference type="Pfam" id="PF13472"/>
    </source>
</evidence>
<reference evidence="3 4" key="1">
    <citation type="journal article" date="2021" name="MBio">
        <title>Poor Competitiveness of Bradyrhizobium in Pigeon Pea Root Colonization in Indian Soils.</title>
        <authorList>
            <person name="Chalasani D."/>
            <person name="Basu A."/>
            <person name="Pullabhotla S.V.S.R.N."/>
            <person name="Jorrin B."/>
            <person name="Neal A.L."/>
            <person name="Poole P.S."/>
            <person name="Podile A.R."/>
            <person name="Tkacz A."/>
        </authorList>
    </citation>
    <scope>NUCLEOTIDE SEQUENCE [LARGE SCALE GENOMIC DNA]</scope>
    <source>
        <strain evidence="3 4">HU14</strain>
    </source>
</reference>
<dbReference type="PANTHER" id="PTHR37981:SF1">
    <property type="entry name" value="SGNH HYDROLASE-TYPE ESTERASE DOMAIN-CONTAINING PROTEIN"/>
    <property type="match status" value="1"/>
</dbReference>
<dbReference type="CDD" id="cd01823">
    <property type="entry name" value="SEST_like"/>
    <property type="match status" value="1"/>
</dbReference>
<keyword evidence="1" id="KW-0732">Signal</keyword>
<dbReference type="Proteomes" id="UP001196843">
    <property type="component" value="Unassembled WGS sequence"/>
</dbReference>
<evidence type="ECO:0000313" key="4">
    <source>
        <dbReference type="Proteomes" id="UP001196843"/>
    </source>
</evidence>
<name>A0ABS7HRN3_9MICO</name>
<dbReference type="RefSeq" id="WP_220302236.1">
    <property type="nucleotide sequence ID" value="NZ_JAEUAW010000020.1"/>
</dbReference>
<feature type="domain" description="SGNH hydrolase-type esterase" evidence="2">
    <location>
        <begin position="39"/>
        <end position="274"/>
    </location>
</feature>
<dbReference type="InterPro" id="IPR013830">
    <property type="entry name" value="SGNH_hydro"/>
</dbReference>
<feature type="signal peptide" evidence="1">
    <location>
        <begin position="1"/>
        <end position="28"/>
    </location>
</feature>
<comment type="caution">
    <text evidence="3">The sequence shown here is derived from an EMBL/GenBank/DDBJ whole genome shotgun (WGS) entry which is preliminary data.</text>
</comment>
<accession>A0ABS7HRN3</accession>
<dbReference type="EMBL" id="JAEUAW010000020">
    <property type="protein sequence ID" value="MBW9095538.1"/>
    <property type="molecule type" value="Genomic_DNA"/>
</dbReference>
<proteinExistence type="predicted"/>
<keyword evidence="4" id="KW-1185">Reference proteome</keyword>
<feature type="chain" id="PRO_5046739931" evidence="1">
    <location>
        <begin position="29"/>
        <end position="286"/>
    </location>
</feature>
<evidence type="ECO:0000313" key="3">
    <source>
        <dbReference type="EMBL" id="MBW9095538.1"/>
    </source>
</evidence>
<protein>
    <submittedName>
        <fullName evidence="3">SGNH/GDSL hydrolase family protein</fullName>
    </submittedName>
</protein>
<dbReference type="GO" id="GO:0016787">
    <property type="term" value="F:hydrolase activity"/>
    <property type="evidence" value="ECO:0007669"/>
    <property type="project" value="UniProtKB-KW"/>
</dbReference>
<dbReference type="SUPFAM" id="SSF52266">
    <property type="entry name" value="SGNH hydrolase"/>
    <property type="match status" value="1"/>
</dbReference>
<keyword evidence="3" id="KW-0378">Hydrolase</keyword>
<sequence>MRRRVLAALTALALGIGMLIGTASPASAASTLPVARYVALGDSIAAGQGGGAPLDACARTDGGYATQLDASPKVNLLRNAGCSGATIADVQTQLPQVNRGTTVVTLTVGANDIGLDALYAQCAAVRTGGDPAACLTAVQAVADATPALVAPLASLIGQIAQRAPNAAIVVTGYPHLLEPVDLASCVEVAPLQQCLALSSLAFAVNGAADALNAAIQTAVSLAAHGAQAAYADVVPPFLGHGVQLLPTQWSDRWFGVDPVNDPSGFLHPTYAGYTAYAEVILAVLGR</sequence>
<dbReference type="InterPro" id="IPR037460">
    <property type="entry name" value="SEST-like"/>
</dbReference>
<dbReference type="InterPro" id="IPR036514">
    <property type="entry name" value="SGNH_hydro_sf"/>
</dbReference>
<dbReference type="Gene3D" id="3.40.50.1110">
    <property type="entry name" value="SGNH hydrolase"/>
    <property type="match status" value="1"/>
</dbReference>